<accession>L5LG99</accession>
<dbReference type="PROSITE" id="PS51465">
    <property type="entry name" value="KAZAL_2"/>
    <property type="match status" value="1"/>
</dbReference>
<dbReference type="SMART" id="SM00409">
    <property type="entry name" value="IG"/>
    <property type="match status" value="2"/>
</dbReference>
<dbReference type="GO" id="GO:0005615">
    <property type="term" value="C:extracellular space"/>
    <property type="evidence" value="ECO:0007669"/>
    <property type="project" value="TreeGrafter"/>
</dbReference>
<feature type="region of interest" description="Disordered" evidence="7">
    <location>
        <begin position="429"/>
        <end position="474"/>
    </location>
</feature>
<evidence type="ECO:0000256" key="4">
    <source>
        <dbReference type="ARBA" id="ARBA00023157"/>
    </source>
</evidence>
<dbReference type="FunFam" id="3.30.60.30:FF:000050">
    <property type="entry name" value="Follistatin like 5"/>
    <property type="match status" value="1"/>
</dbReference>
<dbReference type="SUPFAM" id="SSF47473">
    <property type="entry name" value="EF-hand"/>
    <property type="match status" value="1"/>
</dbReference>
<evidence type="ECO:0000256" key="5">
    <source>
        <dbReference type="ARBA" id="ARBA00069905"/>
    </source>
</evidence>
<dbReference type="EMBL" id="KB112773">
    <property type="protein sequence ID" value="ELK24663.1"/>
    <property type="molecule type" value="Genomic_DNA"/>
</dbReference>
<dbReference type="AlphaFoldDB" id="L5LG99"/>
<proteinExistence type="predicted"/>
<dbReference type="FunFam" id="2.60.40.10:FF:002358">
    <property type="entry name" value="Follistatin like 4"/>
    <property type="match status" value="1"/>
</dbReference>
<dbReference type="InterPro" id="IPR007110">
    <property type="entry name" value="Ig-like_dom"/>
</dbReference>
<dbReference type="SUPFAM" id="SSF48726">
    <property type="entry name" value="Immunoglobulin"/>
    <property type="match status" value="2"/>
</dbReference>
<dbReference type="InterPro" id="IPR036058">
    <property type="entry name" value="Kazal_dom_sf"/>
</dbReference>
<dbReference type="InterPro" id="IPR018247">
    <property type="entry name" value="EF_Hand_1_Ca_BS"/>
</dbReference>
<dbReference type="CDD" id="cd00104">
    <property type="entry name" value="KAZAL_FS"/>
    <property type="match status" value="1"/>
</dbReference>
<keyword evidence="12" id="KW-1185">Reference proteome</keyword>
<dbReference type="InterPro" id="IPR002350">
    <property type="entry name" value="Kazal_dom"/>
</dbReference>
<dbReference type="Gene3D" id="1.10.238.10">
    <property type="entry name" value="EF-hand"/>
    <property type="match status" value="1"/>
</dbReference>
<keyword evidence="1" id="KW-0479">Metal-binding</keyword>
<dbReference type="SUPFAM" id="SSF75011">
    <property type="entry name" value="3-carboxy-cis,cis-mucoante lactonizing enzyme"/>
    <property type="match status" value="1"/>
</dbReference>
<dbReference type="Proteomes" id="UP000010556">
    <property type="component" value="Unassembled WGS sequence"/>
</dbReference>
<dbReference type="GO" id="GO:0005509">
    <property type="term" value="F:calcium ion binding"/>
    <property type="evidence" value="ECO:0007669"/>
    <property type="project" value="InterPro"/>
</dbReference>
<dbReference type="CDD" id="cd00096">
    <property type="entry name" value="Ig"/>
    <property type="match status" value="1"/>
</dbReference>
<dbReference type="SMART" id="SM00408">
    <property type="entry name" value="IGc2"/>
    <property type="match status" value="2"/>
</dbReference>
<feature type="domain" description="Ig-like" evidence="9">
    <location>
        <begin position="294"/>
        <end position="379"/>
    </location>
</feature>
<dbReference type="PROSITE" id="PS00018">
    <property type="entry name" value="EF_HAND_1"/>
    <property type="match status" value="2"/>
</dbReference>
<dbReference type="PROSITE" id="PS50835">
    <property type="entry name" value="IG_LIKE"/>
    <property type="match status" value="2"/>
</dbReference>
<gene>
    <name evidence="11" type="ORF">MDA_GLEAN10014164</name>
</gene>
<dbReference type="Gene3D" id="3.30.60.30">
    <property type="match status" value="1"/>
</dbReference>
<protein>
    <recommendedName>
        <fullName evidence="5">Follistatin-related protein 5</fullName>
    </recommendedName>
    <alternativeName>
        <fullName evidence="6">Follistatin-like protein 5</fullName>
    </alternativeName>
</protein>
<evidence type="ECO:0000259" key="9">
    <source>
        <dbReference type="PROSITE" id="PS50835"/>
    </source>
</evidence>
<feature type="domain" description="Ig-like" evidence="9">
    <location>
        <begin position="203"/>
        <end position="277"/>
    </location>
</feature>
<sequence>MNLCKRHYKPVCGSDGEFYANHCEVHRAACLKKQKITIVHNEDCFFKDTEDGYSKMKPICTPPPPAVIPMPLPEGEHCCLKLESCGSDTRDNCKATEYSKMKSMLLDLQKQKLITRENENPNDDDISRKKLLVDQMFKYFDADSNGLIDMNELTQVIKQEELVKDHSDCTLYDLLKYDDFNSDKHLALEEFYRIFQVIQLSLPEDQKLSITAATVGQSAVLSCAIQGALRPPIIWKRNNIILNNLDLEDINDFGDDGSLYITKVTTTHMGNYTCYANGYEQVYQTHIFQVNVPPVIRVYPESQAREPGVTASLRCHAEGIPSPQLGWLKNGIDITPKLSKQLTLQANGSEVHISNVRYEDTGAYTCIAKNEAGVDEDISSLFVEDSARKTRLGIGNMFYVFYEDGIKVIQPIECEFQRHIKPSEKLLGFQAKSKPHNQTPRKETPSTAGSITLQTQLQRQEEGSSEGENDEVCPKAEGDEVQKCVWASAVNVKDKFIYVAQPTLDRVLIVDVQSQKVVQAVSTDPVPVKLHYDRSHDQVWVLSWGTLEKTSPTLQVITLASGNVPHHTIHTQPVGKQFDRVDDFFIPTTTLLITHMRFGFILHKDEAALQKIDLETMSYIKTINLKSYKCVPQSLAYTHLGGYYFVGCKPDSTGAIPPQLIVDSVTDSVIGFNSDVTGTPYVSPDGHYLVSVNDVKGLVRVQYITIRGEIQEAFDIHTNLHISDLAFQPSFTEAHQYNIYGSSGTQTDVLFVELSSGKVKMIKSLKEPLKAEEWPWNRKNRQIQDSGLFGQYLMTPSKDSLFILDGRLNKLNCEITEVGKGNTVIWVGDA</sequence>
<dbReference type="Gene3D" id="2.130.10.10">
    <property type="entry name" value="YVTN repeat-like/Quinoprotein amine dehydrogenase"/>
    <property type="match status" value="1"/>
</dbReference>
<dbReference type="PANTHER" id="PTHR10913:SF44">
    <property type="entry name" value="FOLLISTATIN-RELATED PROTEIN 5"/>
    <property type="match status" value="1"/>
</dbReference>
<dbReference type="SMART" id="SM00280">
    <property type="entry name" value="KAZAL"/>
    <property type="match status" value="1"/>
</dbReference>
<dbReference type="PROSITE" id="PS50222">
    <property type="entry name" value="EF_HAND_2"/>
    <property type="match status" value="1"/>
</dbReference>
<evidence type="ECO:0000256" key="2">
    <source>
        <dbReference type="ARBA" id="ARBA00022729"/>
    </source>
</evidence>
<dbReference type="InterPro" id="IPR003598">
    <property type="entry name" value="Ig_sub2"/>
</dbReference>
<dbReference type="InterPro" id="IPR036179">
    <property type="entry name" value="Ig-like_dom_sf"/>
</dbReference>
<dbReference type="Gene3D" id="2.60.40.10">
    <property type="entry name" value="Immunoglobulins"/>
    <property type="match status" value="2"/>
</dbReference>
<organism evidence="11 12">
    <name type="scientific">Myotis davidii</name>
    <name type="common">David's myotis</name>
    <dbReference type="NCBI Taxonomy" id="225400"/>
    <lineage>
        <taxon>Eukaryota</taxon>
        <taxon>Metazoa</taxon>
        <taxon>Chordata</taxon>
        <taxon>Craniata</taxon>
        <taxon>Vertebrata</taxon>
        <taxon>Euteleostomi</taxon>
        <taxon>Mammalia</taxon>
        <taxon>Eutheria</taxon>
        <taxon>Laurasiatheria</taxon>
        <taxon>Chiroptera</taxon>
        <taxon>Yangochiroptera</taxon>
        <taxon>Vespertilionidae</taxon>
        <taxon>Myotis</taxon>
    </lineage>
</organism>
<dbReference type="InterPro" id="IPR050653">
    <property type="entry name" value="Prot_Inhib_GrowthFact_Antg"/>
</dbReference>
<dbReference type="GO" id="GO:0030154">
    <property type="term" value="P:cell differentiation"/>
    <property type="evidence" value="ECO:0007669"/>
    <property type="project" value="TreeGrafter"/>
</dbReference>
<dbReference type="PANTHER" id="PTHR10913">
    <property type="entry name" value="FOLLISTATIN-RELATED"/>
    <property type="match status" value="1"/>
</dbReference>
<dbReference type="FunFam" id="1.10.238.10:FF:000140">
    <property type="entry name" value="follistatin-related protein 5 isoform X2"/>
    <property type="match status" value="1"/>
</dbReference>
<feature type="compositionally biased region" description="Polar residues" evidence="7">
    <location>
        <begin position="445"/>
        <end position="458"/>
    </location>
</feature>
<evidence type="ECO:0000313" key="12">
    <source>
        <dbReference type="Proteomes" id="UP000010556"/>
    </source>
</evidence>
<evidence type="ECO:0000256" key="6">
    <source>
        <dbReference type="ARBA" id="ARBA00077847"/>
    </source>
</evidence>
<dbReference type="GO" id="GO:0030510">
    <property type="term" value="P:regulation of BMP signaling pathway"/>
    <property type="evidence" value="ECO:0007669"/>
    <property type="project" value="TreeGrafter"/>
</dbReference>
<evidence type="ECO:0000313" key="11">
    <source>
        <dbReference type="EMBL" id="ELK24663.1"/>
    </source>
</evidence>
<feature type="domain" description="EF-hand" evidence="8">
    <location>
        <begin position="128"/>
        <end position="163"/>
    </location>
</feature>
<feature type="domain" description="Kazal-like" evidence="10">
    <location>
        <begin position="1"/>
        <end position="46"/>
    </location>
</feature>
<keyword evidence="2" id="KW-0732">Signal</keyword>
<dbReference type="Pfam" id="PF13927">
    <property type="entry name" value="Ig_3"/>
    <property type="match status" value="2"/>
</dbReference>
<dbReference type="CDD" id="cd05736">
    <property type="entry name" value="IgI_2_Follistatin_like"/>
    <property type="match status" value="1"/>
</dbReference>
<evidence type="ECO:0000256" key="1">
    <source>
        <dbReference type="ARBA" id="ARBA00022723"/>
    </source>
</evidence>
<evidence type="ECO:0000259" key="8">
    <source>
        <dbReference type="PROSITE" id="PS50222"/>
    </source>
</evidence>
<evidence type="ECO:0000259" key="10">
    <source>
        <dbReference type="PROSITE" id="PS51465"/>
    </source>
</evidence>
<dbReference type="InterPro" id="IPR002048">
    <property type="entry name" value="EF_hand_dom"/>
</dbReference>
<dbReference type="Pfam" id="PF07648">
    <property type="entry name" value="Kazal_2"/>
    <property type="match status" value="1"/>
</dbReference>
<dbReference type="InterPro" id="IPR015943">
    <property type="entry name" value="WD40/YVTN_repeat-like_dom_sf"/>
</dbReference>
<name>L5LG99_MYODS</name>
<dbReference type="InterPro" id="IPR011992">
    <property type="entry name" value="EF-hand-dom_pair"/>
</dbReference>
<evidence type="ECO:0000256" key="7">
    <source>
        <dbReference type="SAM" id="MobiDB-lite"/>
    </source>
</evidence>
<reference evidence="12" key="1">
    <citation type="journal article" date="2013" name="Science">
        <title>Comparative analysis of bat genomes provides insight into the evolution of flight and immunity.</title>
        <authorList>
            <person name="Zhang G."/>
            <person name="Cowled C."/>
            <person name="Shi Z."/>
            <person name="Huang Z."/>
            <person name="Bishop-Lilly K.A."/>
            <person name="Fang X."/>
            <person name="Wynne J.W."/>
            <person name="Xiong Z."/>
            <person name="Baker M.L."/>
            <person name="Zhao W."/>
            <person name="Tachedjian M."/>
            <person name="Zhu Y."/>
            <person name="Zhou P."/>
            <person name="Jiang X."/>
            <person name="Ng J."/>
            <person name="Yang L."/>
            <person name="Wu L."/>
            <person name="Xiao J."/>
            <person name="Feng Y."/>
            <person name="Chen Y."/>
            <person name="Sun X."/>
            <person name="Zhang Y."/>
            <person name="Marsh G.A."/>
            <person name="Crameri G."/>
            <person name="Broder C.C."/>
            <person name="Frey K.G."/>
            <person name="Wang L.F."/>
            <person name="Wang J."/>
        </authorList>
    </citation>
    <scope>NUCLEOTIDE SEQUENCE [LARGE SCALE GENOMIC DNA]</scope>
</reference>
<dbReference type="SUPFAM" id="SSF100895">
    <property type="entry name" value="Kazal-type serine protease inhibitors"/>
    <property type="match status" value="1"/>
</dbReference>
<keyword evidence="4" id="KW-1015">Disulfide bond</keyword>
<dbReference type="InterPro" id="IPR013783">
    <property type="entry name" value="Ig-like_fold"/>
</dbReference>
<evidence type="ECO:0000256" key="3">
    <source>
        <dbReference type="ARBA" id="ARBA00022837"/>
    </source>
</evidence>
<dbReference type="InterPro" id="IPR003599">
    <property type="entry name" value="Ig_sub"/>
</dbReference>
<keyword evidence="3" id="KW-0106">Calcium</keyword>
<dbReference type="FunFam" id="2.60.40.10:FF:000653">
    <property type="entry name" value="Follistatin like 4"/>
    <property type="match status" value="1"/>
</dbReference>